<evidence type="ECO:0000313" key="3">
    <source>
        <dbReference type="WBParaSite" id="SSTP_0000858000.1"/>
    </source>
</evidence>
<name>A0A0K0EGG8_STRER</name>
<reference evidence="3" key="1">
    <citation type="submission" date="2015-08" db="UniProtKB">
        <authorList>
            <consortium name="WormBaseParasite"/>
        </authorList>
    </citation>
    <scope>IDENTIFICATION</scope>
</reference>
<dbReference type="PROSITE" id="PS51257">
    <property type="entry name" value="PROKAR_LIPOPROTEIN"/>
    <property type="match status" value="1"/>
</dbReference>
<dbReference type="AlphaFoldDB" id="A0A0K0EGG8"/>
<keyword evidence="2" id="KW-1185">Reference proteome</keyword>
<sequence>MFSKLIFSLAVIGIAYACTDGKDNVVDVADLSNEGYNVHFQNCRGLLYDANGSPSCYRGEANLRLPGILKLVSGTVIVKQDMNLMNNVQAKLTLKKDSSLIGKVCENGKSKNILVPNKDCTIPLCDNPQESPICQLLEKAGTYDLSKIESTVGITGSIKLPAFPSSFNGIIKGKWEIGVDLVSSGKTVANIKLPSNEQFIYLQE</sequence>
<evidence type="ECO:0000256" key="1">
    <source>
        <dbReference type="SAM" id="SignalP"/>
    </source>
</evidence>
<feature type="chain" id="PRO_5005328248" evidence="1">
    <location>
        <begin position="18"/>
        <end position="204"/>
    </location>
</feature>
<dbReference type="Proteomes" id="UP000035681">
    <property type="component" value="Unplaced"/>
</dbReference>
<dbReference type="WBParaSite" id="SSTP_0000858000.1">
    <property type="protein sequence ID" value="SSTP_0000858000.1"/>
    <property type="gene ID" value="SSTP_0000858000"/>
</dbReference>
<evidence type="ECO:0000313" key="4">
    <source>
        <dbReference type="WBParaSite" id="TCONS_00015047.p1"/>
    </source>
</evidence>
<dbReference type="WBParaSite" id="TCONS_00015047.p1">
    <property type="protein sequence ID" value="TCONS_00015047.p1"/>
    <property type="gene ID" value="XLOC_010258"/>
</dbReference>
<dbReference type="STRING" id="6248.A0A0K0EGG8"/>
<feature type="signal peptide" evidence="1">
    <location>
        <begin position="1"/>
        <end position="17"/>
    </location>
</feature>
<protein>
    <submittedName>
        <fullName evidence="4">MD-2-related lipid-recognition domain-containing protein</fullName>
    </submittedName>
    <submittedName>
        <fullName evidence="3">ML domain-containing protein</fullName>
    </submittedName>
</protein>
<proteinExistence type="predicted"/>
<organism evidence="3">
    <name type="scientific">Strongyloides stercoralis</name>
    <name type="common">Threadworm</name>
    <dbReference type="NCBI Taxonomy" id="6248"/>
    <lineage>
        <taxon>Eukaryota</taxon>
        <taxon>Metazoa</taxon>
        <taxon>Ecdysozoa</taxon>
        <taxon>Nematoda</taxon>
        <taxon>Chromadorea</taxon>
        <taxon>Rhabditida</taxon>
        <taxon>Tylenchina</taxon>
        <taxon>Panagrolaimomorpha</taxon>
        <taxon>Strongyloidoidea</taxon>
        <taxon>Strongyloididae</taxon>
        <taxon>Strongyloides</taxon>
    </lineage>
</organism>
<evidence type="ECO:0000313" key="2">
    <source>
        <dbReference type="Proteomes" id="UP000035681"/>
    </source>
</evidence>
<accession>A0A0K0EGG8</accession>
<keyword evidence="1" id="KW-0732">Signal</keyword>